<evidence type="ECO:0000256" key="1">
    <source>
        <dbReference type="SAM" id="MobiDB-lite"/>
    </source>
</evidence>
<proteinExistence type="predicted"/>
<dbReference type="Proteomes" id="UP000183760">
    <property type="component" value="Unassembled WGS sequence"/>
</dbReference>
<keyword evidence="3" id="KW-1185">Reference proteome</keyword>
<reference evidence="2 3" key="1">
    <citation type="submission" date="2016-10" db="EMBL/GenBank/DDBJ databases">
        <authorList>
            <person name="Varghese N."/>
            <person name="Submissions S."/>
        </authorList>
    </citation>
    <scope>NUCLEOTIDE SEQUENCE [LARGE SCALE GENOMIC DNA]</scope>
    <source>
        <strain evidence="2 3">DSM 16525</strain>
    </source>
</reference>
<evidence type="ECO:0000313" key="2">
    <source>
        <dbReference type="EMBL" id="SEU38688.1"/>
    </source>
</evidence>
<feature type="region of interest" description="Disordered" evidence="1">
    <location>
        <begin position="1"/>
        <end position="31"/>
    </location>
</feature>
<evidence type="ECO:0000313" key="3">
    <source>
        <dbReference type="Proteomes" id="UP000183760"/>
    </source>
</evidence>
<name>A0ABY1CUH6_MYXFU</name>
<dbReference type="EMBL" id="FOIB01000013">
    <property type="protein sequence ID" value="SEU38688.1"/>
    <property type="molecule type" value="Genomic_DNA"/>
</dbReference>
<protein>
    <submittedName>
        <fullName evidence="2">Uncharacterized protein</fullName>
    </submittedName>
</protein>
<accession>A0ABY1CUH6</accession>
<comment type="caution">
    <text evidence="2">The sequence shown here is derived from an EMBL/GenBank/DDBJ whole genome shotgun (WGS) entry which is preliminary data.</text>
</comment>
<sequence length="31" mass="3222">MKTPDRMKVSSNDSEAGATLQAAAVGFGRQP</sequence>
<organism evidence="2 3">
    <name type="scientific">Myxococcus fulvus</name>
    <dbReference type="NCBI Taxonomy" id="33"/>
    <lineage>
        <taxon>Bacteria</taxon>
        <taxon>Pseudomonadati</taxon>
        <taxon>Myxococcota</taxon>
        <taxon>Myxococcia</taxon>
        <taxon>Myxococcales</taxon>
        <taxon>Cystobacterineae</taxon>
        <taxon>Myxococcaceae</taxon>
        <taxon>Myxococcus</taxon>
    </lineage>
</organism>
<gene>
    <name evidence="2" type="ORF">SAMN05443572_113163</name>
</gene>